<organism evidence="2 3">
    <name type="scientific">Sphingomonas alba</name>
    <dbReference type="NCBI Taxonomy" id="2908208"/>
    <lineage>
        <taxon>Bacteria</taxon>
        <taxon>Pseudomonadati</taxon>
        <taxon>Pseudomonadota</taxon>
        <taxon>Alphaproteobacteria</taxon>
        <taxon>Sphingomonadales</taxon>
        <taxon>Sphingomonadaceae</taxon>
        <taxon>Sphingomonas</taxon>
    </lineage>
</organism>
<dbReference type="PANTHER" id="PTHR33570:SF10">
    <property type="entry name" value="GAMMA-CARBOXYMUCONOLACTONE DECARBOXYLASE"/>
    <property type="match status" value="1"/>
</dbReference>
<dbReference type="InterPro" id="IPR052512">
    <property type="entry name" value="4CMD/NDH-1_regulator"/>
</dbReference>
<evidence type="ECO:0000313" key="2">
    <source>
        <dbReference type="EMBL" id="MCL6684147.1"/>
    </source>
</evidence>
<dbReference type="InterPro" id="IPR003779">
    <property type="entry name" value="CMD-like"/>
</dbReference>
<dbReference type="SUPFAM" id="SSF69118">
    <property type="entry name" value="AhpD-like"/>
    <property type="match status" value="1"/>
</dbReference>
<comment type="caution">
    <text evidence="2">The sequence shown here is derived from an EMBL/GenBank/DDBJ whole genome shotgun (WGS) entry which is preliminary data.</text>
</comment>
<dbReference type="RefSeq" id="WP_249848468.1">
    <property type="nucleotide sequence ID" value="NZ_JAMGBD010000001.1"/>
</dbReference>
<accession>A0ABT0RNB7</accession>
<gene>
    <name evidence="2" type="ORF">LZ536_09580</name>
</gene>
<dbReference type="Gene3D" id="1.20.1290.10">
    <property type="entry name" value="AhpD-like"/>
    <property type="match status" value="1"/>
</dbReference>
<dbReference type="Proteomes" id="UP001165363">
    <property type="component" value="Unassembled WGS sequence"/>
</dbReference>
<keyword evidence="3" id="KW-1185">Reference proteome</keyword>
<feature type="domain" description="Carboxymuconolactone decarboxylase-like" evidence="1">
    <location>
        <begin position="33"/>
        <end position="115"/>
    </location>
</feature>
<protein>
    <submittedName>
        <fullName evidence="2">Carboxymuconolactone decarboxylase family protein</fullName>
    </submittedName>
</protein>
<dbReference type="InterPro" id="IPR029032">
    <property type="entry name" value="AhpD-like"/>
</dbReference>
<sequence length="137" mass="14671">MSDRYRKGVDIIQHLAAGHYEQFMAGKVAEVAPDFARMAVEFPFGDLYSRDRLDLRSREIAAIASLATIGDAVPQLRNHIGAALNLGVTKTEIVEILMQTAVYAGFPAALRSLAACHDLLVAEGGDDQAACRVAGQG</sequence>
<name>A0ABT0RNB7_9SPHN</name>
<dbReference type="EMBL" id="JAMGBD010000001">
    <property type="protein sequence ID" value="MCL6684147.1"/>
    <property type="molecule type" value="Genomic_DNA"/>
</dbReference>
<reference evidence="2" key="1">
    <citation type="submission" date="2022-05" db="EMBL/GenBank/DDBJ databases">
        <authorList>
            <person name="Jo J.-H."/>
            <person name="Im W.-T."/>
        </authorList>
    </citation>
    <scope>NUCLEOTIDE SEQUENCE</scope>
    <source>
        <strain evidence="2">SE158</strain>
    </source>
</reference>
<evidence type="ECO:0000259" key="1">
    <source>
        <dbReference type="Pfam" id="PF02627"/>
    </source>
</evidence>
<dbReference type="Pfam" id="PF02627">
    <property type="entry name" value="CMD"/>
    <property type="match status" value="1"/>
</dbReference>
<proteinExistence type="predicted"/>
<evidence type="ECO:0000313" key="3">
    <source>
        <dbReference type="Proteomes" id="UP001165363"/>
    </source>
</evidence>
<dbReference type="PANTHER" id="PTHR33570">
    <property type="entry name" value="4-CARBOXYMUCONOLACTONE DECARBOXYLASE FAMILY PROTEIN"/>
    <property type="match status" value="1"/>
</dbReference>